<feature type="domain" description="EF-hand" evidence="8">
    <location>
        <begin position="448"/>
        <end position="483"/>
    </location>
</feature>
<feature type="transmembrane region" description="Helical" evidence="7">
    <location>
        <begin position="174"/>
        <end position="195"/>
    </location>
</feature>
<proteinExistence type="predicted"/>
<evidence type="ECO:0000256" key="1">
    <source>
        <dbReference type="ARBA" id="ARBA00004141"/>
    </source>
</evidence>
<dbReference type="SUPFAM" id="SSF47473">
    <property type="entry name" value="EF-hand"/>
    <property type="match status" value="1"/>
</dbReference>
<dbReference type="SUPFAM" id="SSF81324">
    <property type="entry name" value="Voltage-gated potassium channels"/>
    <property type="match status" value="1"/>
</dbReference>
<dbReference type="PROSITE" id="PS00018">
    <property type="entry name" value="EF_HAND_1"/>
    <property type="match status" value="1"/>
</dbReference>
<dbReference type="InterPro" id="IPR043203">
    <property type="entry name" value="VGCC_Ca_Na"/>
</dbReference>
<evidence type="ECO:0000256" key="5">
    <source>
        <dbReference type="ARBA" id="ARBA00023136"/>
    </source>
</evidence>
<dbReference type="GO" id="GO:0005509">
    <property type="term" value="F:calcium ion binding"/>
    <property type="evidence" value="ECO:0007669"/>
    <property type="project" value="InterPro"/>
</dbReference>
<feature type="transmembrane region" description="Helical" evidence="7">
    <location>
        <begin position="366"/>
        <end position="387"/>
    </location>
</feature>
<name>A0A813KYC1_POLGL</name>
<accession>A0A813KYC1</accession>
<dbReference type="GO" id="GO:0005248">
    <property type="term" value="F:voltage-gated sodium channel activity"/>
    <property type="evidence" value="ECO:0007669"/>
    <property type="project" value="TreeGrafter"/>
</dbReference>
<evidence type="ECO:0000256" key="2">
    <source>
        <dbReference type="ARBA" id="ARBA00022692"/>
    </source>
</evidence>
<evidence type="ECO:0000313" key="9">
    <source>
        <dbReference type="EMBL" id="CAE8590599.1"/>
    </source>
</evidence>
<dbReference type="Gene3D" id="1.10.238.10">
    <property type="entry name" value="EF-hand"/>
    <property type="match status" value="1"/>
</dbReference>
<feature type="transmembrane region" description="Helical" evidence="7">
    <location>
        <begin position="261"/>
        <end position="281"/>
    </location>
</feature>
<comment type="caution">
    <text evidence="10">The sequence shown here is derived from an EMBL/GenBank/DDBJ whole genome shotgun (WGS) entry which is preliminary data.</text>
</comment>
<comment type="subcellular location">
    <subcellularLocation>
        <location evidence="1">Membrane</location>
        <topology evidence="1">Multi-pass membrane protein</topology>
    </subcellularLocation>
</comment>
<dbReference type="EMBL" id="CAJNNW010032696">
    <property type="protein sequence ID" value="CAE8714990.1"/>
    <property type="molecule type" value="Genomic_DNA"/>
</dbReference>
<dbReference type="InterPro" id="IPR002048">
    <property type="entry name" value="EF_hand_dom"/>
</dbReference>
<keyword evidence="2 7" id="KW-0812">Transmembrane</keyword>
<sequence>MENDHRAAAFTSLLSDLSAEHFQQIRSLQALTEKLQLDNLRLQDKLLCMSSTSDGHGFSEADGIPSAAKADTATATRATPPATGTTEAPAPESCGDDLLPRAAFTASPMADGNGREEEATPDEFLEFSDARRLSERFSALVKENDQVEQEEAAEATLFKPRLASMANFFLSGRYEVAIAILVSLNVVCMAVQMQYEGMDVAYKLVYKAPTGFTPVPARHNWPYAKEVLDAADYTFTALFIIDLLLRILILQGPFFKVAMNWIDIFVVGASIVEFFTSKFSVNPAVVRLFRFVRVGRSLRMIRTSKVLDSLQLILKCITSSGSILFWSLCVFFVVQCIAGMLISMLVKEFLMDTSRSVEARIQVFRYYGTFSRTILTMFEVLFANWAPACRVLTDNVSEWFGLVFIIYRCLVGFAILNVVNAVFVQSTMKVAAQDDDLMIIMKEKEQRALSQKLKFIFTELDTSADGRITFEELSALEHHPKLRTWLSTLEIQTHDLNDLYAMLNAGNDAEGVQLDEFLHVASRLKGNARSLDMALMFSRIKQLDDKVSRLSVQLPGESLLQMSVDPSGEPRRRNAVYWNLEDRISI</sequence>
<feature type="compositionally biased region" description="Low complexity" evidence="6">
    <location>
        <begin position="65"/>
        <end position="91"/>
    </location>
</feature>
<evidence type="ECO:0000313" key="11">
    <source>
        <dbReference type="Proteomes" id="UP000626109"/>
    </source>
</evidence>
<dbReference type="PROSITE" id="PS50222">
    <property type="entry name" value="EF_HAND_2"/>
    <property type="match status" value="1"/>
</dbReference>
<dbReference type="EMBL" id="CAJNNV010004363">
    <property type="protein sequence ID" value="CAE8590599.1"/>
    <property type="molecule type" value="Genomic_DNA"/>
</dbReference>
<evidence type="ECO:0000256" key="3">
    <source>
        <dbReference type="ARBA" id="ARBA00022837"/>
    </source>
</evidence>
<dbReference type="InterPro" id="IPR005821">
    <property type="entry name" value="Ion_trans_dom"/>
</dbReference>
<dbReference type="Gene3D" id="1.20.120.350">
    <property type="entry name" value="Voltage-gated potassium channels. Chain C"/>
    <property type="match status" value="1"/>
</dbReference>
<dbReference type="Pfam" id="PF00520">
    <property type="entry name" value="Ion_trans"/>
    <property type="match status" value="1"/>
</dbReference>
<gene>
    <name evidence="9" type="ORF">PGLA1383_LOCUS9317</name>
    <name evidence="10" type="ORF">PGLA2088_LOCUS38303</name>
</gene>
<evidence type="ECO:0000256" key="7">
    <source>
        <dbReference type="SAM" id="Phobius"/>
    </source>
</evidence>
<dbReference type="Gene3D" id="1.10.287.70">
    <property type="match status" value="1"/>
</dbReference>
<keyword evidence="5 7" id="KW-0472">Membrane</keyword>
<feature type="region of interest" description="Disordered" evidence="6">
    <location>
        <begin position="56"/>
        <end position="99"/>
    </location>
</feature>
<evidence type="ECO:0000256" key="4">
    <source>
        <dbReference type="ARBA" id="ARBA00022989"/>
    </source>
</evidence>
<dbReference type="Proteomes" id="UP000654075">
    <property type="component" value="Unassembled WGS sequence"/>
</dbReference>
<keyword evidence="12" id="KW-1185">Reference proteome</keyword>
<dbReference type="PANTHER" id="PTHR10037:SF62">
    <property type="entry name" value="SODIUM CHANNEL PROTEIN 60E"/>
    <property type="match status" value="1"/>
</dbReference>
<keyword evidence="3" id="KW-0106">Calcium</keyword>
<feature type="transmembrane region" description="Helical" evidence="7">
    <location>
        <begin position="399"/>
        <end position="419"/>
    </location>
</feature>
<dbReference type="InterPro" id="IPR027359">
    <property type="entry name" value="Volt_channel_dom_sf"/>
</dbReference>
<evidence type="ECO:0000256" key="6">
    <source>
        <dbReference type="SAM" id="MobiDB-lite"/>
    </source>
</evidence>
<feature type="transmembrane region" description="Helical" evidence="7">
    <location>
        <begin position="323"/>
        <end position="346"/>
    </location>
</feature>
<dbReference type="InterPro" id="IPR011992">
    <property type="entry name" value="EF-hand-dom_pair"/>
</dbReference>
<evidence type="ECO:0000259" key="8">
    <source>
        <dbReference type="PROSITE" id="PS50222"/>
    </source>
</evidence>
<reference evidence="10" key="1">
    <citation type="submission" date="2021-02" db="EMBL/GenBank/DDBJ databases">
        <authorList>
            <person name="Dougan E. K."/>
            <person name="Rhodes N."/>
            <person name="Thang M."/>
            <person name="Chan C."/>
        </authorList>
    </citation>
    <scope>NUCLEOTIDE SEQUENCE</scope>
</reference>
<dbReference type="InterPro" id="IPR018247">
    <property type="entry name" value="EF_Hand_1_Ca_BS"/>
</dbReference>
<evidence type="ECO:0000313" key="12">
    <source>
        <dbReference type="Proteomes" id="UP000654075"/>
    </source>
</evidence>
<dbReference type="GO" id="GO:0001518">
    <property type="term" value="C:voltage-gated sodium channel complex"/>
    <property type="evidence" value="ECO:0007669"/>
    <property type="project" value="TreeGrafter"/>
</dbReference>
<dbReference type="Proteomes" id="UP000626109">
    <property type="component" value="Unassembled WGS sequence"/>
</dbReference>
<dbReference type="OrthoDB" id="191686at2759"/>
<dbReference type="AlphaFoldDB" id="A0A813KYC1"/>
<evidence type="ECO:0000313" key="10">
    <source>
        <dbReference type="EMBL" id="CAE8714990.1"/>
    </source>
</evidence>
<organism evidence="10 11">
    <name type="scientific">Polarella glacialis</name>
    <name type="common">Dinoflagellate</name>
    <dbReference type="NCBI Taxonomy" id="89957"/>
    <lineage>
        <taxon>Eukaryota</taxon>
        <taxon>Sar</taxon>
        <taxon>Alveolata</taxon>
        <taxon>Dinophyceae</taxon>
        <taxon>Suessiales</taxon>
        <taxon>Suessiaceae</taxon>
        <taxon>Polarella</taxon>
    </lineage>
</organism>
<dbReference type="PANTHER" id="PTHR10037">
    <property type="entry name" value="VOLTAGE-GATED CATION CHANNEL CALCIUM AND SODIUM"/>
    <property type="match status" value="1"/>
</dbReference>
<feature type="transmembrane region" description="Helical" evidence="7">
    <location>
        <begin position="230"/>
        <end position="249"/>
    </location>
</feature>
<keyword evidence="4 7" id="KW-1133">Transmembrane helix</keyword>
<protein>
    <recommendedName>
        <fullName evidence="8">EF-hand domain-containing protein</fullName>
    </recommendedName>
</protein>